<dbReference type="Proteomes" id="UP000240322">
    <property type="component" value="Unassembled WGS sequence"/>
</dbReference>
<comment type="caution">
    <text evidence="1">The sequence shown here is derived from an EMBL/GenBank/DDBJ whole genome shotgun (WGS) entry which is preliminary data.</text>
</comment>
<organism evidence="1 2">
    <name type="scientific">Candidatus Marsarchaeota G2 archaeon OSP_D</name>
    <dbReference type="NCBI Taxonomy" id="1978157"/>
    <lineage>
        <taxon>Archaea</taxon>
        <taxon>Candidatus Marsarchaeota</taxon>
        <taxon>Candidatus Marsarchaeota group 2</taxon>
    </lineage>
</organism>
<reference evidence="1 2" key="1">
    <citation type="submission" date="2017-04" db="EMBL/GenBank/DDBJ databases">
        <title>Novel microbial lineages endemic to geothermal iron-oxide mats fill important gaps in the evolutionary history of Archaea.</title>
        <authorList>
            <person name="Jay Z.J."/>
            <person name="Beam J.P."/>
            <person name="Dlakic M."/>
            <person name="Rusch D.B."/>
            <person name="Kozubal M.A."/>
            <person name="Inskeep W.P."/>
        </authorList>
    </citation>
    <scope>NUCLEOTIDE SEQUENCE [LARGE SCALE GENOMIC DNA]</scope>
    <source>
        <strain evidence="1">OSP_D</strain>
    </source>
</reference>
<dbReference type="AlphaFoldDB" id="A0A2R6A6A5"/>
<sequence length="512" mass="58651">NNNIYFLLGLSRTYDRNVVLIYNSAVKPPQDAIINPSRMPVIKAFRMDDTIFGGSCAQKRPFYIYRKPSIDAMGKLYSSQILVNDIVNITSNNSLYSYDVPYIKLTPDRNSVQSVYELKKVISLSLSHETVAYKFFDDLLEYAKYEGHPYDLSYGDLFELYLTYNPNDVAKAAIATYMTKLDMIWTQNASIIDKLRYHGAKNIVLVNQYIATLLPESTSDRAFLKAKGDVLEQNMKERVPLNQLTMKERSIMEEVMALSYFIMEALYLDSTNMDVYPVEKLQDALGVHKGKEIAISRDVLTDPTHAVEVVAHEIAHALGGGDISETFERSLSRVASAIYSLDSKKRDILKRKLSGYWAAHKGIYDPTYEEVIFRIIQEDMNVNPLQASMSIAQRLSSYTTMIVIEKVRDDVWISSMSLDADTSDVGSVDTIYRQYLFMYDRLVKGRENSQNMCVVMFNWIGDYWEIFFNKKGFKPLSSIRDVINNMYKSMVEWEKMRLANPFASVVNELGGE</sequence>
<protein>
    <submittedName>
        <fullName evidence="1">Uncharacterized protein</fullName>
    </submittedName>
</protein>
<feature type="non-terminal residue" evidence="1">
    <location>
        <position position="1"/>
    </location>
</feature>
<proteinExistence type="predicted"/>
<dbReference type="EMBL" id="NEXE01000407">
    <property type="protein sequence ID" value="PSN81899.1"/>
    <property type="molecule type" value="Genomic_DNA"/>
</dbReference>
<accession>A0A2R6A6A5</accession>
<gene>
    <name evidence="1" type="ORF">B9Q03_14890</name>
</gene>
<name>A0A2R6A6A5_9ARCH</name>
<evidence type="ECO:0000313" key="2">
    <source>
        <dbReference type="Proteomes" id="UP000240322"/>
    </source>
</evidence>
<evidence type="ECO:0000313" key="1">
    <source>
        <dbReference type="EMBL" id="PSN81899.1"/>
    </source>
</evidence>